<evidence type="ECO:0000256" key="2">
    <source>
        <dbReference type="ARBA" id="ARBA00024867"/>
    </source>
</evidence>
<dbReference type="SUPFAM" id="SSF109604">
    <property type="entry name" value="HD-domain/PDEase-like"/>
    <property type="match status" value="1"/>
</dbReference>
<feature type="domain" description="Response regulatory" evidence="4">
    <location>
        <begin position="3"/>
        <end position="119"/>
    </location>
</feature>
<evidence type="ECO:0000313" key="5">
    <source>
        <dbReference type="EMBL" id="MCY1712968.1"/>
    </source>
</evidence>
<feature type="modified residue" description="4-aspartylphosphate" evidence="3">
    <location>
        <position position="52"/>
    </location>
</feature>
<dbReference type="Pfam" id="PF00072">
    <property type="entry name" value="Response_reg"/>
    <property type="match status" value="1"/>
</dbReference>
<dbReference type="NCBIfam" id="TIGR00277">
    <property type="entry name" value="HDIG"/>
    <property type="match status" value="1"/>
</dbReference>
<dbReference type="InterPro" id="IPR052020">
    <property type="entry name" value="Cyclic_di-GMP/3'3'-cGAMP_PDE"/>
</dbReference>
<protein>
    <recommendedName>
        <fullName evidence="1">Stage 0 sporulation protein A homolog</fullName>
    </recommendedName>
</protein>
<keyword evidence="3" id="KW-0597">Phosphoprotein</keyword>
<dbReference type="SMART" id="SM00448">
    <property type="entry name" value="REC"/>
    <property type="match status" value="1"/>
</dbReference>
<comment type="caution">
    <text evidence="5">The sequence shown here is derived from an EMBL/GenBank/DDBJ whole genome shotgun (WGS) entry which is preliminary data.</text>
</comment>
<dbReference type="PANTHER" id="PTHR45228:SF1">
    <property type="entry name" value="CYCLIC DI-GMP PHOSPHODIESTERASE TM_0186"/>
    <property type="match status" value="1"/>
</dbReference>
<dbReference type="Pfam" id="PF13487">
    <property type="entry name" value="HD_5"/>
    <property type="match status" value="1"/>
</dbReference>
<organism evidence="5 6">
    <name type="scientific">Caproiciproducens galactitolivorans</name>
    <dbReference type="NCBI Taxonomy" id="642589"/>
    <lineage>
        <taxon>Bacteria</taxon>
        <taxon>Bacillati</taxon>
        <taxon>Bacillota</taxon>
        <taxon>Clostridia</taxon>
        <taxon>Eubacteriales</taxon>
        <taxon>Acutalibacteraceae</taxon>
        <taxon>Caproiciproducens</taxon>
    </lineage>
</organism>
<dbReference type="PROSITE" id="PS50110">
    <property type="entry name" value="RESPONSE_REGULATORY"/>
    <property type="match status" value="1"/>
</dbReference>
<accession>A0ABT4BQ13</accession>
<proteinExistence type="predicted"/>
<dbReference type="InterPro" id="IPR003607">
    <property type="entry name" value="HD/PDEase_dom"/>
</dbReference>
<keyword evidence="6" id="KW-1185">Reference proteome</keyword>
<dbReference type="Gene3D" id="1.10.3210.10">
    <property type="entry name" value="Hypothetical protein af1432"/>
    <property type="match status" value="1"/>
</dbReference>
<dbReference type="CDD" id="cd00077">
    <property type="entry name" value="HDc"/>
    <property type="match status" value="1"/>
</dbReference>
<dbReference type="PANTHER" id="PTHR45228">
    <property type="entry name" value="CYCLIC DI-GMP PHOSPHODIESTERASE TM_0186-RELATED"/>
    <property type="match status" value="1"/>
</dbReference>
<evidence type="ECO:0000313" key="6">
    <source>
        <dbReference type="Proteomes" id="UP001082703"/>
    </source>
</evidence>
<dbReference type="Gene3D" id="3.40.50.2300">
    <property type="match status" value="1"/>
</dbReference>
<dbReference type="SUPFAM" id="SSF52172">
    <property type="entry name" value="CheY-like"/>
    <property type="match status" value="1"/>
</dbReference>
<gene>
    <name evidence="5" type="ORF">OUY18_01690</name>
</gene>
<evidence type="ECO:0000256" key="1">
    <source>
        <dbReference type="ARBA" id="ARBA00018672"/>
    </source>
</evidence>
<dbReference type="RefSeq" id="WP_268056980.1">
    <property type="nucleotide sequence ID" value="NZ_JAPOHA010000002.1"/>
</dbReference>
<evidence type="ECO:0000256" key="3">
    <source>
        <dbReference type="PROSITE-ProRule" id="PRU00169"/>
    </source>
</evidence>
<dbReference type="EMBL" id="JAPOHA010000002">
    <property type="protein sequence ID" value="MCY1712968.1"/>
    <property type="molecule type" value="Genomic_DNA"/>
</dbReference>
<dbReference type="InterPro" id="IPR006675">
    <property type="entry name" value="HDIG_dom"/>
</dbReference>
<dbReference type="InterPro" id="IPR001789">
    <property type="entry name" value="Sig_transdc_resp-reg_receiver"/>
</dbReference>
<dbReference type="InterPro" id="IPR011006">
    <property type="entry name" value="CheY-like_superfamily"/>
</dbReference>
<reference evidence="5 6" key="1">
    <citation type="submission" date="2022-11" db="EMBL/GenBank/DDBJ databases">
        <authorList>
            <person name="Caiyu Z."/>
        </authorList>
    </citation>
    <scope>NUCLEOTIDE SEQUENCE [LARGE SCALE GENOMIC DNA]</scope>
    <source>
        <strain evidence="5 6">YR-4</strain>
    </source>
</reference>
<dbReference type="Proteomes" id="UP001082703">
    <property type="component" value="Unassembled WGS sequence"/>
</dbReference>
<name>A0ABT4BQ13_9FIRM</name>
<evidence type="ECO:0000259" key="4">
    <source>
        <dbReference type="PROSITE" id="PS50110"/>
    </source>
</evidence>
<dbReference type="CDD" id="cd17538">
    <property type="entry name" value="REC_D1_PleD-like"/>
    <property type="match status" value="1"/>
</dbReference>
<sequence length="303" mass="35037">MKKVLIADDNEQNREIAKDVLSTWGYTCYTAVNGPEVLSSACQYDPDVILLDVMMPGMNGFEVCRKLKNNIATQNIPIIMLTVLTKVQDRIRGYSAGTDIFLSKPIIYEELKNRVEWAVNSKRTYSKMERESQVVKSYLNLMELKDRKLFDHACNVKNYCEKVGKILFVKDEEMIRLQIGAYLHDIGKILCGDQEEHVTLGTEILSSLNMHQWLSGFIRNHHEKMNGEGFPDHLTGNQMSLELRILITVNRFIELYEQTGSKETGIVRLSEECEKGDWDAEILEKIKQVQKDEEFIERMNFNQ</sequence>
<comment type="function">
    <text evidence="2">May play the central regulatory role in sporulation. It may be an element of the effector pathway responsible for the activation of sporulation genes in response to nutritional stress. Spo0A may act in concert with spo0H (a sigma factor) to control the expression of some genes that are critical to the sporulation process.</text>
</comment>